<comment type="caution">
    <text evidence="2">The sequence shown here is derived from an EMBL/GenBank/DDBJ whole genome shotgun (WGS) entry which is preliminary data.</text>
</comment>
<dbReference type="EMBL" id="JELW01000004">
    <property type="protein sequence ID" value="EXV02964.1"/>
    <property type="molecule type" value="Genomic_DNA"/>
</dbReference>
<sequence>MELVRGGEESNKLGVAAESKQVGTPMKSTCDRQWAMGDEGTALALGPCLEGWWAIYFRCVNGKCDGSARRRTLEDGGRSSEGRSGCQVGAFNMDRGGQASRSGRAANVDCRPPSVDLQMSTYTPSIAWPACTAAASPALRSRLSAPVASVPASQREAWARRQRPASELVGKALEARGFLSPDRLLRLALTPPRYARVMKGSSRRPAASMSSMQPAALFRVKEGDGGSRSKLGTGGAKRCLNGEWTGAWAAGWGCVSFASFTRPVSPESATSSSSRCLCPCPEPAGAINSRQDGQDALMNLVDGQGVQEASGANT</sequence>
<dbReference type="AlphaFoldDB" id="A0A0A1UYK3"/>
<proteinExistence type="predicted"/>
<evidence type="ECO:0000313" key="2">
    <source>
        <dbReference type="EMBL" id="EXV02964.1"/>
    </source>
</evidence>
<feature type="region of interest" description="Disordered" evidence="1">
    <location>
        <begin position="71"/>
        <end position="107"/>
    </location>
</feature>
<protein>
    <submittedName>
        <fullName evidence="2">Uncharacterized protein</fullName>
    </submittedName>
</protein>
<gene>
    <name evidence="2" type="ORF">X797_004087</name>
</gene>
<accession>A0A0A1UYK3</accession>
<evidence type="ECO:0000313" key="3">
    <source>
        <dbReference type="Proteomes" id="UP000030151"/>
    </source>
</evidence>
<organism evidence="2 3">
    <name type="scientific">Metarhizium robertsii</name>
    <dbReference type="NCBI Taxonomy" id="568076"/>
    <lineage>
        <taxon>Eukaryota</taxon>
        <taxon>Fungi</taxon>
        <taxon>Dikarya</taxon>
        <taxon>Ascomycota</taxon>
        <taxon>Pezizomycotina</taxon>
        <taxon>Sordariomycetes</taxon>
        <taxon>Hypocreomycetidae</taxon>
        <taxon>Hypocreales</taxon>
        <taxon>Clavicipitaceae</taxon>
        <taxon>Metarhizium</taxon>
    </lineage>
</organism>
<reference evidence="2 3" key="1">
    <citation type="submission" date="2014-02" db="EMBL/GenBank/DDBJ databases">
        <title>The genome sequence of the entomopathogenic fungus Metarhizium robertsii ARSEF 2575.</title>
        <authorList>
            <person name="Giuliano Garisto Donzelli B."/>
            <person name="Roe B.A."/>
            <person name="Macmil S.L."/>
            <person name="Krasnoff S.B."/>
            <person name="Gibson D.M."/>
        </authorList>
    </citation>
    <scope>NUCLEOTIDE SEQUENCE [LARGE SCALE GENOMIC DNA]</scope>
    <source>
        <strain evidence="2 3">ARSEF 2575</strain>
    </source>
</reference>
<feature type="compositionally biased region" description="Basic and acidic residues" evidence="1">
    <location>
        <begin position="71"/>
        <end position="81"/>
    </location>
</feature>
<evidence type="ECO:0000256" key="1">
    <source>
        <dbReference type="SAM" id="MobiDB-lite"/>
    </source>
</evidence>
<dbReference type="Proteomes" id="UP000030151">
    <property type="component" value="Unassembled WGS sequence"/>
</dbReference>
<name>A0A0A1UYK3_9HYPO</name>
<dbReference type="HOGENOM" id="CLU_885911_0_0_1"/>